<protein>
    <submittedName>
        <fullName evidence="7">LapA family protein</fullName>
    </submittedName>
</protein>
<feature type="transmembrane region" description="Helical" evidence="5">
    <location>
        <begin position="50"/>
        <end position="71"/>
    </location>
</feature>
<comment type="caution">
    <text evidence="7">The sequence shown here is derived from an EMBL/GenBank/DDBJ whole genome shotgun (WGS) entry which is preliminary data.</text>
</comment>
<keyword evidence="4 5" id="KW-0472">Membrane</keyword>
<evidence type="ECO:0000256" key="4">
    <source>
        <dbReference type="ARBA" id="ARBA00023136"/>
    </source>
</evidence>
<dbReference type="AlphaFoldDB" id="A0A4S8P4Z5"/>
<evidence type="ECO:0000256" key="2">
    <source>
        <dbReference type="ARBA" id="ARBA00022692"/>
    </source>
</evidence>
<evidence type="ECO:0000259" key="6">
    <source>
        <dbReference type="Pfam" id="PF06305"/>
    </source>
</evidence>
<sequence length="114" mass="12513">MIRKLLSLLVFLPLGLLLVVLAVANRQFVQVALNPFDPSDPVLSLSAPLFVLLILAVMFGVLLGAVTTWFAQGKYRKQARTQSRVAQQWQVEADRQKTRAEQIAGASLPAIGSR</sequence>
<reference evidence="7 8" key="1">
    <citation type="submission" date="2019-04" db="EMBL/GenBank/DDBJ databases">
        <title>Genome sequence of strain shin9-1.</title>
        <authorList>
            <person name="Gao J."/>
            <person name="Sun J."/>
        </authorList>
    </citation>
    <scope>NUCLEOTIDE SEQUENCE [LARGE SCALE GENOMIC DNA]</scope>
    <source>
        <strain evidence="8">shin9-1</strain>
    </source>
</reference>
<dbReference type="Proteomes" id="UP000308828">
    <property type="component" value="Unassembled WGS sequence"/>
</dbReference>
<evidence type="ECO:0000313" key="8">
    <source>
        <dbReference type="Proteomes" id="UP000308828"/>
    </source>
</evidence>
<evidence type="ECO:0000256" key="3">
    <source>
        <dbReference type="ARBA" id="ARBA00022989"/>
    </source>
</evidence>
<dbReference type="RefSeq" id="WP_136598036.1">
    <property type="nucleotide sequence ID" value="NZ_STGV01000002.1"/>
</dbReference>
<keyword evidence="2 5" id="KW-0812">Transmembrane</keyword>
<dbReference type="InterPro" id="IPR010445">
    <property type="entry name" value="LapA_dom"/>
</dbReference>
<proteinExistence type="predicted"/>
<accession>A0A4S8P4Z5</accession>
<dbReference type="EMBL" id="STGV01000002">
    <property type="protein sequence ID" value="THV23942.1"/>
    <property type="molecule type" value="Genomic_DNA"/>
</dbReference>
<keyword evidence="3 5" id="KW-1133">Transmembrane helix</keyword>
<dbReference type="GO" id="GO:0005886">
    <property type="term" value="C:plasma membrane"/>
    <property type="evidence" value="ECO:0007669"/>
    <property type="project" value="InterPro"/>
</dbReference>
<evidence type="ECO:0000313" key="7">
    <source>
        <dbReference type="EMBL" id="THV23942.1"/>
    </source>
</evidence>
<feature type="domain" description="Lipopolysaccharide assembly protein A" evidence="6">
    <location>
        <begin position="44"/>
        <end position="87"/>
    </location>
</feature>
<gene>
    <name evidence="7" type="ORF">FAA97_08150</name>
</gene>
<organism evidence="7 8">
    <name type="scientific">Peteryoungia ipomoeae</name>
    <dbReference type="NCBI Taxonomy" id="1210932"/>
    <lineage>
        <taxon>Bacteria</taxon>
        <taxon>Pseudomonadati</taxon>
        <taxon>Pseudomonadota</taxon>
        <taxon>Alphaproteobacteria</taxon>
        <taxon>Hyphomicrobiales</taxon>
        <taxon>Rhizobiaceae</taxon>
        <taxon>Peteryoungia</taxon>
    </lineage>
</organism>
<keyword evidence="8" id="KW-1185">Reference proteome</keyword>
<dbReference type="Pfam" id="PF06305">
    <property type="entry name" value="LapA_dom"/>
    <property type="match status" value="1"/>
</dbReference>
<evidence type="ECO:0000256" key="5">
    <source>
        <dbReference type="SAM" id="Phobius"/>
    </source>
</evidence>
<keyword evidence="1" id="KW-1003">Cell membrane</keyword>
<evidence type="ECO:0000256" key="1">
    <source>
        <dbReference type="ARBA" id="ARBA00022475"/>
    </source>
</evidence>
<dbReference type="OrthoDB" id="7868067at2"/>
<name>A0A4S8P4Z5_9HYPH</name>